<dbReference type="Proteomes" id="UP001596413">
    <property type="component" value="Unassembled WGS sequence"/>
</dbReference>
<feature type="transmembrane region" description="Helical" evidence="3">
    <location>
        <begin position="74"/>
        <end position="94"/>
    </location>
</feature>
<evidence type="ECO:0000313" key="6">
    <source>
        <dbReference type="EMBL" id="MFC7221039.1"/>
    </source>
</evidence>
<evidence type="ECO:0000256" key="1">
    <source>
        <dbReference type="ARBA" id="ARBA00006068"/>
    </source>
</evidence>
<dbReference type="InterPro" id="IPR004474">
    <property type="entry name" value="LytR_CpsA_psr"/>
</dbReference>
<feature type="region of interest" description="Disordered" evidence="2">
    <location>
        <begin position="515"/>
        <end position="538"/>
    </location>
</feature>
<dbReference type="Pfam" id="PF03816">
    <property type="entry name" value="LytR_cpsA_psr"/>
    <property type="match status" value="1"/>
</dbReference>
<evidence type="ECO:0000313" key="7">
    <source>
        <dbReference type="Proteomes" id="UP001596413"/>
    </source>
</evidence>
<sequence length="560" mass="60360">MGRSSVRGGGAGRHRDRASDLGWDDSLYEGGRPRRTVPRQRGYAAGDDDYDGDGGYGDLPAPPSRRRRRRWLRWLGAALAFLILGTAGAGWLYYRHLNANLDKKPLNIGTNSKVDKKPPNAAGQSELNILLLGSDSRKGAENQKLGGARDTADEKPRADVQMLLHVSADRSNMSVVSIPRDTMVDIPECKDPDSGQVYPATPYRRINESLQHGGPGCTVATWTEITGVHIDHFMMVDFAGVVDMADAVGGVPVCVRQNVYDEKSGLRLTHGTHVVKGIPALQWLRTRYAWGSDIMRAKAQHMYLNAMVRELKKGTKLTDPLKLRRLAEAGTNALTVDKEGLGSINKLLDLAGELKKVPSGRINMTTMPVLEDPRNRKATLVENKAEAAKLWKMLRDDAAFDGKDKKKPAKTPAPTGPAHPPAEVAVTVYNGTGFSSEGPVSGRAAAVADRLGALGYGKAATNTAPKPQADTTLTYGTPQDRADALALAKSVGLPESRVKESKGATGLTLVVGADWRQGDGYPPEAAKAAETPEKAPDSADLLNAEDDAGECMEVYAPYRW</sequence>
<keyword evidence="3" id="KW-0812">Transmembrane</keyword>
<dbReference type="Gene3D" id="3.30.70.2390">
    <property type="match status" value="1"/>
</dbReference>
<comment type="similarity">
    <text evidence="1">Belongs to the LytR/CpsA/Psr (LCP) family.</text>
</comment>
<feature type="region of interest" description="Disordered" evidence="2">
    <location>
        <begin position="401"/>
        <end position="422"/>
    </location>
</feature>
<dbReference type="Gene3D" id="3.40.630.190">
    <property type="entry name" value="LCP protein"/>
    <property type="match status" value="1"/>
</dbReference>
<proteinExistence type="inferred from homology"/>
<dbReference type="EMBL" id="JBHSZO010000048">
    <property type="protein sequence ID" value="MFC7221039.1"/>
    <property type="molecule type" value="Genomic_DNA"/>
</dbReference>
<evidence type="ECO:0000259" key="5">
    <source>
        <dbReference type="Pfam" id="PF13399"/>
    </source>
</evidence>
<keyword evidence="3" id="KW-1133">Transmembrane helix</keyword>
<accession>A0ABW2GPM4</accession>
<organism evidence="6 7">
    <name type="scientific">Streptomyces polyrhachis</name>
    <dbReference type="NCBI Taxonomy" id="1282885"/>
    <lineage>
        <taxon>Bacteria</taxon>
        <taxon>Bacillati</taxon>
        <taxon>Actinomycetota</taxon>
        <taxon>Actinomycetes</taxon>
        <taxon>Kitasatosporales</taxon>
        <taxon>Streptomycetaceae</taxon>
        <taxon>Streptomyces</taxon>
    </lineage>
</organism>
<keyword evidence="3" id="KW-0472">Membrane</keyword>
<dbReference type="NCBIfam" id="TIGR00350">
    <property type="entry name" value="lytR_cpsA_psr"/>
    <property type="match status" value="1"/>
</dbReference>
<dbReference type="Pfam" id="PF13399">
    <property type="entry name" value="LytR_C"/>
    <property type="match status" value="1"/>
</dbReference>
<comment type="caution">
    <text evidence="6">The sequence shown here is derived from an EMBL/GenBank/DDBJ whole genome shotgun (WGS) entry which is preliminary data.</text>
</comment>
<feature type="domain" description="LytR/CpsA/Psr regulator C-terminal" evidence="5">
    <location>
        <begin position="423"/>
        <end position="515"/>
    </location>
</feature>
<evidence type="ECO:0000259" key="4">
    <source>
        <dbReference type="Pfam" id="PF03816"/>
    </source>
</evidence>
<dbReference type="PANTHER" id="PTHR33392">
    <property type="entry name" value="POLYISOPRENYL-TEICHOIC ACID--PEPTIDOGLYCAN TEICHOIC ACID TRANSFERASE TAGU"/>
    <property type="match status" value="1"/>
</dbReference>
<evidence type="ECO:0000256" key="2">
    <source>
        <dbReference type="SAM" id="MobiDB-lite"/>
    </source>
</evidence>
<protein>
    <submittedName>
        <fullName evidence="6">LCP family protein</fullName>
    </submittedName>
</protein>
<feature type="domain" description="Cell envelope-related transcriptional attenuator" evidence="4">
    <location>
        <begin position="157"/>
        <end position="312"/>
    </location>
</feature>
<evidence type="ECO:0000256" key="3">
    <source>
        <dbReference type="SAM" id="Phobius"/>
    </source>
</evidence>
<name>A0ABW2GPM4_9ACTN</name>
<dbReference type="InterPro" id="IPR027381">
    <property type="entry name" value="LytR/CpsA/Psr_C"/>
</dbReference>
<dbReference type="InterPro" id="IPR050922">
    <property type="entry name" value="LytR/CpsA/Psr_CW_biosynth"/>
</dbReference>
<feature type="region of interest" description="Disordered" evidence="2">
    <location>
        <begin position="1"/>
        <end position="63"/>
    </location>
</feature>
<gene>
    <name evidence="6" type="ORF">ACFQLX_23190</name>
</gene>
<dbReference type="RefSeq" id="WP_386418129.1">
    <property type="nucleotide sequence ID" value="NZ_JBHSZO010000048.1"/>
</dbReference>
<keyword evidence="7" id="KW-1185">Reference proteome</keyword>
<reference evidence="7" key="1">
    <citation type="journal article" date="2019" name="Int. J. Syst. Evol. Microbiol.">
        <title>The Global Catalogue of Microorganisms (GCM) 10K type strain sequencing project: providing services to taxonomists for standard genome sequencing and annotation.</title>
        <authorList>
            <consortium name="The Broad Institute Genomics Platform"/>
            <consortium name="The Broad Institute Genome Sequencing Center for Infectious Disease"/>
            <person name="Wu L."/>
            <person name="Ma J."/>
        </authorList>
    </citation>
    <scope>NUCLEOTIDE SEQUENCE [LARGE SCALE GENOMIC DNA]</scope>
    <source>
        <strain evidence="7">CGMCC 1.13681</strain>
    </source>
</reference>
<dbReference type="PANTHER" id="PTHR33392:SF6">
    <property type="entry name" value="POLYISOPRENYL-TEICHOIC ACID--PEPTIDOGLYCAN TEICHOIC ACID TRANSFERASE TAGU"/>
    <property type="match status" value="1"/>
</dbReference>